<proteinExistence type="predicted"/>
<evidence type="ECO:0000313" key="2">
    <source>
        <dbReference type="Proteomes" id="UP000556026"/>
    </source>
</evidence>
<comment type="caution">
    <text evidence="1">The sequence shown here is derived from an EMBL/GenBank/DDBJ whole genome shotgun (WGS) entry which is preliminary data.</text>
</comment>
<dbReference type="EMBL" id="BLXX01000006">
    <property type="protein sequence ID" value="GFO59982.1"/>
    <property type="molecule type" value="Genomic_DNA"/>
</dbReference>
<accession>A0A6V8MJ58</accession>
<evidence type="ECO:0000313" key="1">
    <source>
        <dbReference type="EMBL" id="GFO59982.1"/>
    </source>
</evidence>
<name>A0A6V8MJ58_9BACT</name>
<sequence length="102" mass="11002">MGVDAPLPDNALHQPEVEFIVVNKKDRIYSHGYSVFVSTLPTGSGTCRDTGNRDVVSPDIVFTVEREHRVHYRAGAVSAGNNGKFVAEAASKSTHSVAFSPM</sequence>
<protein>
    <submittedName>
        <fullName evidence="1">Uncharacterized protein</fullName>
    </submittedName>
</protein>
<organism evidence="1 2">
    <name type="scientific">Geomonas silvestris</name>
    <dbReference type="NCBI Taxonomy" id="2740184"/>
    <lineage>
        <taxon>Bacteria</taxon>
        <taxon>Pseudomonadati</taxon>
        <taxon>Thermodesulfobacteriota</taxon>
        <taxon>Desulfuromonadia</taxon>
        <taxon>Geobacterales</taxon>
        <taxon>Geobacteraceae</taxon>
        <taxon>Geomonas</taxon>
    </lineage>
</organism>
<dbReference type="AlphaFoldDB" id="A0A6V8MJ58"/>
<gene>
    <name evidence="1" type="ORF">GMST_23070</name>
</gene>
<keyword evidence="2" id="KW-1185">Reference proteome</keyword>
<dbReference type="Proteomes" id="UP000556026">
    <property type="component" value="Unassembled WGS sequence"/>
</dbReference>
<reference evidence="2" key="1">
    <citation type="submission" date="2020-06" db="EMBL/GenBank/DDBJ databases">
        <title>Draft genomic sequence of Geomonas sp. Red330.</title>
        <authorList>
            <person name="Itoh H."/>
            <person name="Zhenxing X."/>
            <person name="Ushijima N."/>
            <person name="Masuda Y."/>
            <person name="Shiratori Y."/>
            <person name="Senoo K."/>
        </authorList>
    </citation>
    <scope>NUCLEOTIDE SEQUENCE [LARGE SCALE GENOMIC DNA]</scope>
    <source>
        <strain evidence="2">Red330</strain>
    </source>
</reference>